<reference evidence="1 2" key="1">
    <citation type="submission" date="2014-04" db="EMBL/GenBank/DDBJ databases">
        <authorList>
            <consortium name="DOE Joint Genome Institute"/>
            <person name="Kuo A."/>
            <person name="Kohler A."/>
            <person name="Jargeat P."/>
            <person name="Nagy L.G."/>
            <person name="Floudas D."/>
            <person name="Copeland A."/>
            <person name="Barry K.W."/>
            <person name="Cichocki N."/>
            <person name="Veneault-Fourrey C."/>
            <person name="LaButti K."/>
            <person name="Lindquist E.A."/>
            <person name="Lipzen A."/>
            <person name="Lundell T."/>
            <person name="Morin E."/>
            <person name="Murat C."/>
            <person name="Sun H."/>
            <person name="Tunlid A."/>
            <person name="Henrissat B."/>
            <person name="Grigoriev I.V."/>
            <person name="Hibbett D.S."/>
            <person name="Martin F."/>
            <person name="Nordberg H.P."/>
            <person name="Cantor M.N."/>
            <person name="Hua S.X."/>
        </authorList>
    </citation>
    <scope>NUCLEOTIDE SEQUENCE [LARGE SCALE GENOMIC DNA]</scope>
    <source>
        <strain evidence="1 2">Ve08.2h10</strain>
    </source>
</reference>
<reference evidence="2" key="2">
    <citation type="submission" date="2015-01" db="EMBL/GenBank/DDBJ databases">
        <title>Evolutionary Origins and Diversification of the Mycorrhizal Mutualists.</title>
        <authorList>
            <consortium name="DOE Joint Genome Institute"/>
            <consortium name="Mycorrhizal Genomics Consortium"/>
            <person name="Kohler A."/>
            <person name="Kuo A."/>
            <person name="Nagy L.G."/>
            <person name="Floudas D."/>
            <person name="Copeland A."/>
            <person name="Barry K.W."/>
            <person name="Cichocki N."/>
            <person name="Veneault-Fourrey C."/>
            <person name="LaButti K."/>
            <person name="Lindquist E.A."/>
            <person name="Lipzen A."/>
            <person name="Lundell T."/>
            <person name="Morin E."/>
            <person name="Murat C."/>
            <person name="Riley R."/>
            <person name="Ohm R."/>
            <person name="Sun H."/>
            <person name="Tunlid A."/>
            <person name="Henrissat B."/>
            <person name="Grigoriev I.V."/>
            <person name="Hibbett D.S."/>
            <person name="Martin F."/>
        </authorList>
    </citation>
    <scope>NUCLEOTIDE SEQUENCE [LARGE SCALE GENOMIC DNA]</scope>
    <source>
        <strain evidence="2">Ve08.2h10</strain>
    </source>
</reference>
<dbReference type="InParanoid" id="A0A0D0D3K8"/>
<evidence type="ECO:0000313" key="1">
    <source>
        <dbReference type="EMBL" id="KIK91057.1"/>
    </source>
</evidence>
<dbReference type="AlphaFoldDB" id="A0A0D0D3K8"/>
<keyword evidence="2" id="KW-1185">Reference proteome</keyword>
<accession>A0A0D0D3K8</accession>
<proteinExistence type="predicted"/>
<sequence length="64" mass="7446">MRSSEIGRPKPPTEVFAQPCTGLADQEQDDVSEFGRSLLWVVVFPAHRFPWVYPTTTRVWRLTR</sequence>
<dbReference type="Proteomes" id="UP000054538">
    <property type="component" value="Unassembled WGS sequence"/>
</dbReference>
<dbReference type="HOGENOM" id="CLU_2868357_0_0_1"/>
<evidence type="ECO:0000313" key="2">
    <source>
        <dbReference type="Proteomes" id="UP000054538"/>
    </source>
</evidence>
<dbReference type="EMBL" id="KN825433">
    <property type="protein sequence ID" value="KIK91057.1"/>
    <property type="molecule type" value="Genomic_DNA"/>
</dbReference>
<organism evidence="1 2">
    <name type="scientific">Paxillus rubicundulus Ve08.2h10</name>
    <dbReference type="NCBI Taxonomy" id="930991"/>
    <lineage>
        <taxon>Eukaryota</taxon>
        <taxon>Fungi</taxon>
        <taxon>Dikarya</taxon>
        <taxon>Basidiomycota</taxon>
        <taxon>Agaricomycotina</taxon>
        <taxon>Agaricomycetes</taxon>
        <taxon>Agaricomycetidae</taxon>
        <taxon>Boletales</taxon>
        <taxon>Paxilineae</taxon>
        <taxon>Paxillaceae</taxon>
        <taxon>Paxillus</taxon>
    </lineage>
</organism>
<protein>
    <submittedName>
        <fullName evidence="1">Uncharacterized protein</fullName>
    </submittedName>
</protein>
<name>A0A0D0D3K8_9AGAM</name>
<gene>
    <name evidence="1" type="ORF">PAXRUDRAFT_831159</name>
</gene>